<sequence length="78" mass="8931">MNFSLFVFLTLSRHEEMVAGANSSTMYEWFSMQQTFDGNDIAIAVDVSRYSMVASGFWPWSWTSISQVSKNVSRYIDA</sequence>
<organism evidence="2 3">
    <name type="scientific">Colletotrichum navitas</name>
    <dbReference type="NCBI Taxonomy" id="681940"/>
    <lineage>
        <taxon>Eukaryota</taxon>
        <taxon>Fungi</taxon>
        <taxon>Dikarya</taxon>
        <taxon>Ascomycota</taxon>
        <taxon>Pezizomycotina</taxon>
        <taxon>Sordariomycetes</taxon>
        <taxon>Hypocreomycetidae</taxon>
        <taxon>Glomerellales</taxon>
        <taxon>Glomerellaceae</taxon>
        <taxon>Colletotrichum</taxon>
        <taxon>Colletotrichum graminicola species complex</taxon>
    </lineage>
</organism>
<feature type="chain" id="PRO_5042259417" evidence="1">
    <location>
        <begin position="21"/>
        <end position="78"/>
    </location>
</feature>
<feature type="signal peptide" evidence="1">
    <location>
        <begin position="1"/>
        <end position="20"/>
    </location>
</feature>
<dbReference type="RefSeq" id="XP_060418347.1">
    <property type="nucleotide sequence ID" value="XM_060556859.1"/>
</dbReference>
<name>A0AAD8VAL6_9PEZI</name>
<dbReference type="Proteomes" id="UP001230504">
    <property type="component" value="Unassembled WGS sequence"/>
</dbReference>
<evidence type="ECO:0000256" key="1">
    <source>
        <dbReference type="SAM" id="SignalP"/>
    </source>
</evidence>
<comment type="caution">
    <text evidence="2">The sequence shown here is derived from an EMBL/GenBank/DDBJ whole genome shotgun (WGS) entry which is preliminary data.</text>
</comment>
<keyword evidence="1" id="KW-0732">Signal</keyword>
<feature type="non-terminal residue" evidence="2">
    <location>
        <position position="1"/>
    </location>
</feature>
<proteinExistence type="predicted"/>
<protein>
    <submittedName>
        <fullName evidence="2">Uncharacterized protein</fullName>
    </submittedName>
</protein>
<reference evidence="2" key="1">
    <citation type="submission" date="2021-06" db="EMBL/GenBank/DDBJ databases">
        <title>Comparative genomics, transcriptomics and evolutionary studies reveal genomic signatures of adaptation to plant cell wall in hemibiotrophic fungi.</title>
        <authorList>
            <consortium name="DOE Joint Genome Institute"/>
            <person name="Baroncelli R."/>
            <person name="Diaz J.F."/>
            <person name="Benocci T."/>
            <person name="Peng M."/>
            <person name="Battaglia E."/>
            <person name="Haridas S."/>
            <person name="Andreopoulos W."/>
            <person name="Labutti K."/>
            <person name="Pangilinan J."/>
            <person name="Floch G.L."/>
            <person name="Makela M.R."/>
            <person name="Henrissat B."/>
            <person name="Grigoriev I.V."/>
            <person name="Crouch J.A."/>
            <person name="De Vries R.P."/>
            <person name="Sukno S.A."/>
            <person name="Thon M.R."/>
        </authorList>
    </citation>
    <scope>NUCLEOTIDE SEQUENCE</scope>
    <source>
        <strain evidence="2">CBS 125086</strain>
    </source>
</reference>
<dbReference type="AlphaFoldDB" id="A0AAD8VAL6"/>
<evidence type="ECO:0000313" key="2">
    <source>
        <dbReference type="EMBL" id="KAK1597575.1"/>
    </source>
</evidence>
<accession>A0AAD8VAL6</accession>
<dbReference type="GeneID" id="85441099"/>
<gene>
    <name evidence="2" type="ORF">LY79DRAFT_540365</name>
</gene>
<keyword evidence="3" id="KW-1185">Reference proteome</keyword>
<evidence type="ECO:0000313" key="3">
    <source>
        <dbReference type="Proteomes" id="UP001230504"/>
    </source>
</evidence>
<dbReference type="EMBL" id="JAHLJV010000007">
    <property type="protein sequence ID" value="KAK1597575.1"/>
    <property type="molecule type" value="Genomic_DNA"/>
</dbReference>